<dbReference type="AlphaFoldDB" id="F0QUF3"/>
<dbReference type="InterPro" id="IPR003141">
    <property type="entry name" value="Pol/His_phosphatase_N"/>
</dbReference>
<keyword evidence="3" id="KW-1185">Reference proteome</keyword>
<dbReference type="Pfam" id="PF13263">
    <property type="entry name" value="PHP_C"/>
    <property type="match status" value="1"/>
</dbReference>
<dbReference type="KEGG" id="vmo:VMUT_1658"/>
<reference evidence="2 3" key="1">
    <citation type="journal article" date="2011" name="J. Bacteriol.">
        <title>Complete genome sequence of 'Vulcanisaeta moutnovskia' strain 768-28, a novel member of the hyperthermophilic crenarchaeal genus vulcanisaeta.</title>
        <authorList>
            <person name="Gumerov V.M."/>
            <person name="Mardanov A.V."/>
            <person name="Beletsky A.V."/>
            <person name="Prokofeva M.I."/>
            <person name="Bonch-Osmolovskaya E.A."/>
            <person name="Ravin N.V."/>
            <person name="Skryabin K.G."/>
        </authorList>
    </citation>
    <scope>NUCLEOTIDE SEQUENCE [LARGE SCALE GENOMIC DNA]</scope>
    <source>
        <strain evidence="2 3">768-28</strain>
    </source>
</reference>
<dbReference type="CDD" id="cd07432">
    <property type="entry name" value="PHP_HisPPase"/>
    <property type="match status" value="1"/>
</dbReference>
<dbReference type="InterPro" id="IPR004013">
    <property type="entry name" value="PHP_dom"/>
</dbReference>
<evidence type="ECO:0000259" key="1">
    <source>
        <dbReference type="SMART" id="SM00481"/>
    </source>
</evidence>
<dbReference type="Proteomes" id="UP000007485">
    <property type="component" value="Chromosome"/>
</dbReference>
<name>F0QUF3_VULM7</name>
<feature type="domain" description="Polymerase/histidinol phosphatase N-terminal" evidence="1">
    <location>
        <begin position="32"/>
        <end position="103"/>
    </location>
</feature>
<protein>
    <submittedName>
        <fullName evidence="2">PHP C-terminal domain protein</fullName>
    </submittedName>
</protein>
<dbReference type="HOGENOM" id="CLU_072983_1_0_2"/>
<accession>F0QUF3</accession>
<dbReference type="EMBL" id="CP002529">
    <property type="protein sequence ID" value="ADY01862.1"/>
    <property type="molecule type" value="Genomic_DNA"/>
</dbReference>
<dbReference type="GO" id="GO:0004534">
    <property type="term" value="F:5'-3' RNA exonuclease activity"/>
    <property type="evidence" value="ECO:0007669"/>
    <property type="project" value="TreeGrafter"/>
</dbReference>
<dbReference type="GO" id="GO:0035312">
    <property type="term" value="F:5'-3' DNA exonuclease activity"/>
    <property type="evidence" value="ECO:0007669"/>
    <property type="project" value="TreeGrafter"/>
</dbReference>
<gene>
    <name evidence="2" type="ordered locus">VMUT_1658</name>
</gene>
<dbReference type="InterPro" id="IPR052018">
    <property type="entry name" value="PHP_domain"/>
</dbReference>
<dbReference type="eggNOG" id="arCOG00302">
    <property type="taxonomic scope" value="Archaea"/>
</dbReference>
<dbReference type="Pfam" id="PF02811">
    <property type="entry name" value="PHP"/>
    <property type="match status" value="1"/>
</dbReference>
<dbReference type="PANTHER" id="PTHR42924:SF3">
    <property type="entry name" value="POLYMERASE_HISTIDINOL PHOSPHATASE N-TERMINAL DOMAIN-CONTAINING PROTEIN"/>
    <property type="match status" value="1"/>
</dbReference>
<dbReference type="SMART" id="SM00481">
    <property type="entry name" value="POLIIIAc"/>
    <property type="match status" value="1"/>
</dbReference>
<dbReference type="STRING" id="985053.VMUT_1658"/>
<proteinExistence type="predicted"/>
<dbReference type="InterPro" id="IPR016195">
    <property type="entry name" value="Pol/histidinol_Pase-like"/>
</dbReference>
<evidence type="ECO:0000313" key="2">
    <source>
        <dbReference type="EMBL" id="ADY01862.1"/>
    </source>
</evidence>
<evidence type="ECO:0000313" key="3">
    <source>
        <dbReference type="Proteomes" id="UP000007485"/>
    </source>
</evidence>
<sequence length="250" mass="28113">MARYLLVSQLSNTQLFILNLLCITYVVLRVRADLHTHSIYSDGRGDPRDVIKSALDRGIGLLSITDHDTFKGSLKALEFIRSNGLLHRNDFVFIVGNEVRTVDGDILVLCREYPGTDDTPKLIPELLDWVSENNCVAIPAHPYDILRHGIGNKVRMFKWHAIEVFNAGALPIFNWRAAKAAHDLGLPGLANSDAHVPELVGVTYTVFELDDLTVESAFKALVNNRVKPITHYPGPELILRRLSWSIKRRL</sequence>
<dbReference type="PANTHER" id="PTHR42924">
    <property type="entry name" value="EXONUCLEASE"/>
    <property type="match status" value="1"/>
</dbReference>
<organism evidence="2 3">
    <name type="scientific">Vulcanisaeta moutnovskia (strain 768-28)</name>
    <dbReference type="NCBI Taxonomy" id="985053"/>
    <lineage>
        <taxon>Archaea</taxon>
        <taxon>Thermoproteota</taxon>
        <taxon>Thermoprotei</taxon>
        <taxon>Thermoproteales</taxon>
        <taxon>Thermoproteaceae</taxon>
        <taxon>Vulcanisaeta</taxon>
    </lineage>
</organism>
<dbReference type="SUPFAM" id="SSF89550">
    <property type="entry name" value="PHP domain-like"/>
    <property type="match status" value="1"/>
</dbReference>
<dbReference type="Gene3D" id="3.20.20.140">
    <property type="entry name" value="Metal-dependent hydrolases"/>
    <property type="match status" value="1"/>
</dbReference>